<comment type="caution">
    <text evidence="2">The sequence shown here is derived from an EMBL/GenBank/DDBJ whole genome shotgun (WGS) entry which is preliminary data.</text>
</comment>
<dbReference type="RefSeq" id="WP_307398181.1">
    <property type="nucleotide sequence ID" value="NZ_BAAADK010000012.1"/>
</dbReference>
<dbReference type="InterPro" id="IPR008841">
    <property type="entry name" value="Siphovirus-type_tail_N"/>
</dbReference>
<sequence>MPTVGFSYQGIHSRDMGLSVIQISRPVLPPIQAKTMVIPERHGSLYFGYQYDPLELHVELALVADQLLTFQTARRKVGAWLSPEEGLRELIFDDEADKKYYAVLKDTTELEQLLTVGRGELVFLVPDPFAYAVEDDIFTFSEQGLYDFERRGTETSFPLIEVEGQCTAADKLSVTLNDRTIAFSGQLLEGDTLMLDSALMTAKIRHADGRVASAINLISSLNFPKAISGANTLELHTTGEASFQEVTVTCRSRWK</sequence>
<dbReference type="EMBL" id="JAUSTY010000032">
    <property type="protein sequence ID" value="MDQ0168445.1"/>
    <property type="molecule type" value="Genomic_DNA"/>
</dbReference>
<dbReference type="Gene3D" id="2.40.30.200">
    <property type="match status" value="1"/>
</dbReference>
<feature type="domain" description="Siphovirus-type tail component RIFT-related" evidence="1">
    <location>
        <begin position="22"/>
        <end position="125"/>
    </location>
</feature>
<evidence type="ECO:0000313" key="3">
    <source>
        <dbReference type="Proteomes" id="UP001235840"/>
    </source>
</evidence>
<gene>
    <name evidence="2" type="ORF">J2S11_004407</name>
</gene>
<dbReference type="NCBIfam" id="TIGR01633">
    <property type="entry name" value="phi3626_gp14_N"/>
    <property type="match status" value="1"/>
</dbReference>
<evidence type="ECO:0000313" key="2">
    <source>
        <dbReference type="EMBL" id="MDQ0168445.1"/>
    </source>
</evidence>
<proteinExistence type="predicted"/>
<organism evidence="2 3">
    <name type="scientific">Caldalkalibacillus horti</name>
    <dbReference type="NCBI Taxonomy" id="77523"/>
    <lineage>
        <taxon>Bacteria</taxon>
        <taxon>Bacillati</taxon>
        <taxon>Bacillota</taxon>
        <taxon>Bacilli</taxon>
        <taxon>Bacillales</taxon>
        <taxon>Bacillaceae</taxon>
        <taxon>Caldalkalibacillus</taxon>
    </lineage>
</organism>
<dbReference type="Proteomes" id="UP001235840">
    <property type="component" value="Unassembled WGS sequence"/>
</dbReference>
<reference evidence="2 3" key="1">
    <citation type="submission" date="2023-07" db="EMBL/GenBank/DDBJ databases">
        <title>Genomic Encyclopedia of Type Strains, Phase IV (KMG-IV): sequencing the most valuable type-strain genomes for metagenomic binning, comparative biology and taxonomic classification.</title>
        <authorList>
            <person name="Goeker M."/>
        </authorList>
    </citation>
    <scope>NUCLEOTIDE SEQUENCE [LARGE SCALE GENOMIC DNA]</scope>
    <source>
        <strain evidence="2 3">DSM 12751</strain>
    </source>
</reference>
<accession>A0ABT9W5D3</accession>
<name>A0ABT9W5D3_9BACI</name>
<dbReference type="Pfam" id="PF05709">
    <property type="entry name" value="Sipho_tail"/>
    <property type="match status" value="1"/>
</dbReference>
<keyword evidence="3" id="KW-1185">Reference proteome</keyword>
<protein>
    <submittedName>
        <fullName evidence="2">Phage tail component-like protein</fullName>
    </submittedName>
</protein>
<evidence type="ECO:0000259" key="1">
    <source>
        <dbReference type="Pfam" id="PF05709"/>
    </source>
</evidence>
<dbReference type="InterPro" id="IPR006520">
    <property type="entry name" value="Dit_BPSPP_N"/>
</dbReference>